<dbReference type="InterPro" id="IPR050624">
    <property type="entry name" value="HTH-type_Tx_Regulator"/>
</dbReference>
<name>A0A1M6URR9_9FIRM</name>
<dbReference type="AlphaFoldDB" id="A0A1M6URR9"/>
<dbReference type="OrthoDB" id="9810250at2"/>
<evidence type="ECO:0000256" key="1">
    <source>
        <dbReference type="ARBA" id="ARBA00023125"/>
    </source>
</evidence>
<dbReference type="Gene3D" id="1.10.357.10">
    <property type="entry name" value="Tetracycline Repressor, domain 2"/>
    <property type="match status" value="1"/>
</dbReference>
<feature type="domain" description="HTH tetR-type" evidence="3">
    <location>
        <begin position="5"/>
        <end position="65"/>
    </location>
</feature>
<protein>
    <submittedName>
        <fullName evidence="4">DNA-binding transcriptional regulator, AcrR family</fullName>
    </submittedName>
</protein>
<feature type="DNA-binding region" description="H-T-H motif" evidence="2">
    <location>
        <begin position="28"/>
        <end position="47"/>
    </location>
</feature>
<dbReference type="GO" id="GO:0003677">
    <property type="term" value="F:DNA binding"/>
    <property type="evidence" value="ECO:0007669"/>
    <property type="project" value="UniProtKB-UniRule"/>
</dbReference>
<sequence>MSRAKTSKDLLINSVLDLMETKTIDEISVKEISLHCGLSIRTFYNNFQDKYDLMNYICELMTQKLFSTVSPVISISAFLHFYGEFVYDNRNFFINAFKYRGQNSFDDAFFSMVKNISIATVLQHGGEIDDQTAFSIEYFAGSITWHTKWAISQNPAPSAEVSVERVSHCIPDALKPYFA</sequence>
<dbReference type="SUPFAM" id="SSF46689">
    <property type="entry name" value="Homeodomain-like"/>
    <property type="match status" value="1"/>
</dbReference>
<reference evidence="4 5" key="1">
    <citation type="submission" date="2016-11" db="EMBL/GenBank/DDBJ databases">
        <authorList>
            <person name="Jaros S."/>
            <person name="Januszkiewicz K."/>
            <person name="Wedrychowicz H."/>
        </authorList>
    </citation>
    <scope>NUCLEOTIDE SEQUENCE [LARGE SCALE GENOMIC DNA]</scope>
    <source>
        <strain evidence="4 5">DSM 15480</strain>
    </source>
</reference>
<dbReference type="EMBL" id="FQZY01000077">
    <property type="protein sequence ID" value="SHK71928.1"/>
    <property type="molecule type" value="Genomic_DNA"/>
</dbReference>
<dbReference type="PROSITE" id="PS50977">
    <property type="entry name" value="HTH_TETR_2"/>
    <property type="match status" value="1"/>
</dbReference>
<keyword evidence="1 2" id="KW-0238">DNA-binding</keyword>
<evidence type="ECO:0000313" key="5">
    <source>
        <dbReference type="Proteomes" id="UP000184301"/>
    </source>
</evidence>
<proteinExistence type="predicted"/>
<accession>A0A1M6URR9</accession>
<dbReference type="RefSeq" id="WP_073112902.1">
    <property type="nucleotide sequence ID" value="NZ_FQZY01000077.1"/>
</dbReference>
<dbReference type="PANTHER" id="PTHR43479">
    <property type="entry name" value="ACREF/ENVCD OPERON REPRESSOR-RELATED"/>
    <property type="match status" value="1"/>
</dbReference>
<dbReference type="InterPro" id="IPR001647">
    <property type="entry name" value="HTH_TetR"/>
</dbReference>
<evidence type="ECO:0000313" key="4">
    <source>
        <dbReference type="EMBL" id="SHK71928.1"/>
    </source>
</evidence>
<gene>
    <name evidence="4" type="ORF">SAMN02745243_03586</name>
</gene>
<dbReference type="InterPro" id="IPR039532">
    <property type="entry name" value="TetR_C_Firmicutes"/>
</dbReference>
<dbReference type="Proteomes" id="UP000184301">
    <property type="component" value="Unassembled WGS sequence"/>
</dbReference>
<keyword evidence="5" id="KW-1185">Reference proteome</keyword>
<dbReference type="Pfam" id="PF14278">
    <property type="entry name" value="TetR_C_8"/>
    <property type="match status" value="1"/>
</dbReference>
<dbReference type="PANTHER" id="PTHR43479:SF7">
    <property type="entry name" value="TETR-FAMILY TRANSCRIPTIONAL REGULATOR"/>
    <property type="match status" value="1"/>
</dbReference>
<evidence type="ECO:0000259" key="3">
    <source>
        <dbReference type="PROSITE" id="PS50977"/>
    </source>
</evidence>
<dbReference type="InterPro" id="IPR009057">
    <property type="entry name" value="Homeodomain-like_sf"/>
</dbReference>
<evidence type="ECO:0000256" key="2">
    <source>
        <dbReference type="PROSITE-ProRule" id="PRU00335"/>
    </source>
</evidence>
<organism evidence="4 5">
    <name type="scientific">Hespellia stercorisuis DSM 15480</name>
    <dbReference type="NCBI Taxonomy" id="1121950"/>
    <lineage>
        <taxon>Bacteria</taxon>
        <taxon>Bacillati</taxon>
        <taxon>Bacillota</taxon>
        <taxon>Clostridia</taxon>
        <taxon>Lachnospirales</taxon>
        <taxon>Lachnospiraceae</taxon>
        <taxon>Hespellia</taxon>
    </lineage>
</organism>
<dbReference type="STRING" id="1121950.SAMN02745243_03586"/>